<gene>
    <name evidence="1" type="ORF">WG901_09780</name>
</gene>
<proteinExistence type="predicted"/>
<dbReference type="EMBL" id="JBBHJZ010000002">
    <property type="protein sequence ID" value="MEJ5976923.1"/>
    <property type="molecule type" value="Genomic_DNA"/>
</dbReference>
<protein>
    <submittedName>
        <fullName evidence="1">Uncharacterized protein</fullName>
    </submittedName>
</protein>
<sequence length="150" mass="16806">MYEFLDRPVTGLDHGGRFMVWSMRSWVKAMGERQCPGTALGSAFARWNMIAGLQPFLRMMSLFNRNGLETFQFCALACNHVSEHEAIILSLVCSLRDGRPDMLRDTLTLLIEEDSIGDLLEALSALGRIMDEATIFPVRPVTANCQNPPL</sequence>
<reference evidence="1 2" key="1">
    <citation type="submission" date="2024-03" db="EMBL/GenBank/DDBJ databases">
        <authorList>
            <person name="Jo J.-H."/>
        </authorList>
    </citation>
    <scope>NUCLEOTIDE SEQUENCE [LARGE SCALE GENOMIC DNA]</scope>
    <source>
        <strain evidence="1 2">PS1R-30</strain>
    </source>
</reference>
<evidence type="ECO:0000313" key="1">
    <source>
        <dbReference type="EMBL" id="MEJ5976923.1"/>
    </source>
</evidence>
<comment type="caution">
    <text evidence="1">The sequence shown here is derived from an EMBL/GenBank/DDBJ whole genome shotgun (WGS) entry which is preliminary data.</text>
</comment>
<accession>A0ABU8RVD6</accession>
<dbReference type="Proteomes" id="UP001361239">
    <property type="component" value="Unassembled WGS sequence"/>
</dbReference>
<keyword evidence="2" id="KW-1185">Reference proteome</keyword>
<dbReference type="RefSeq" id="WP_264444843.1">
    <property type="nucleotide sequence ID" value="NZ_JBBHJZ010000002.1"/>
</dbReference>
<name>A0ABU8RVD6_9SPHN</name>
<evidence type="ECO:0000313" key="2">
    <source>
        <dbReference type="Proteomes" id="UP001361239"/>
    </source>
</evidence>
<organism evidence="1 2">
    <name type="scientific">Novosphingobium anseongense</name>
    <dbReference type="NCBI Taxonomy" id="3133436"/>
    <lineage>
        <taxon>Bacteria</taxon>
        <taxon>Pseudomonadati</taxon>
        <taxon>Pseudomonadota</taxon>
        <taxon>Alphaproteobacteria</taxon>
        <taxon>Sphingomonadales</taxon>
        <taxon>Sphingomonadaceae</taxon>
        <taxon>Novosphingobium</taxon>
    </lineage>
</organism>